<evidence type="ECO:0000259" key="14">
    <source>
        <dbReference type="PROSITE" id="PS50893"/>
    </source>
</evidence>
<dbReference type="PROSITE" id="PS50893">
    <property type="entry name" value="ABC_TRANSPORTER_2"/>
    <property type="match status" value="2"/>
</dbReference>
<keyword evidence="5" id="KW-0227">DNA damage</keyword>
<proteinExistence type="inferred from homology"/>
<reference evidence="15" key="1">
    <citation type="submission" date="2019-04" db="EMBL/GenBank/DDBJ databases">
        <title>Genome sequencing of Clostridium botulinum Groups I-IV and Clostridium butyricum.</title>
        <authorList>
            <person name="Brunt J."/>
            <person name="Van Vliet A.H.M."/>
            <person name="Stringer S.C."/>
            <person name="Carter A.T."/>
            <person name="Peck M.W."/>
        </authorList>
    </citation>
    <scope>NUCLEOTIDE SEQUENCE</scope>
    <source>
        <strain evidence="15">IFR 15/031</strain>
    </source>
</reference>
<evidence type="ECO:0000256" key="3">
    <source>
        <dbReference type="ARBA" id="ARBA00022737"/>
    </source>
</evidence>
<keyword evidence="4" id="KW-0547">Nucleotide-binding</keyword>
<dbReference type="InterPro" id="IPR017871">
    <property type="entry name" value="ABC_transporter-like_CS"/>
</dbReference>
<accession>A0A6G4EID7</accession>
<evidence type="ECO:0000256" key="5">
    <source>
        <dbReference type="ARBA" id="ARBA00022763"/>
    </source>
</evidence>
<name>A0A6G4EID7_CLOBO</name>
<evidence type="ECO:0000256" key="8">
    <source>
        <dbReference type="ARBA" id="ARBA00022881"/>
    </source>
</evidence>
<evidence type="ECO:0000256" key="11">
    <source>
        <dbReference type="ARBA" id="ARBA00038000"/>
    </source>
</evidence>
<keyword evidence="2" id="KW-0963">Cytoplasm</keyword>
<dbReference type="AlphaFoldDB" id="A0A6G4EID7"/>
<dbReference type="Pfam" id="PF00005">
    <property type="entry name" value="ABC_tran"/>
    <property type="match status" value="1"/>
</dbReference>
<evidence type="ECO:0000256" key="13">
    <source>
        <dbReference type="ARBA" id="ARBA00042156"/>
    </source>
</evidence>
<dbReference type="EMBL" id="SWRL01000016">
    <property type="protein sequence ID" value="NFH63003.1"/>
    <property type="molecule type" value="Genomic_DNA"/>
</dbReference>
<keyword evidence="7" id="KW-0067">ATP-binding</keyword>
<dbReference type="GO" id="GO:0006281">
    <property type="term" value="P:DNA repair"/>
    <property type="evidence" value="ECO:0007669"/>
    <property type="project" value="UniProtKB-KW"/>
</dbReference>
<evidence type="ECO:0000256" key="12">
    <source>
        <dbReference type="ARBA" id="ARBA00039316"/>
    </source>
</evidence>
<comment type="similarity">
    <text evidence="11">Belongs to the ABC transporter superfamily. UvrA family.</text>
</comment>
<keyword evidence="10" id="KW-0234">DNA repair</keyword>
<evidence type="ECO:0000256" key="6">
    <source>
        <dbReference type="ARBA" id="ARBA00022769"/>
    </source>
</evidence>
<dbReference type="InterPro" id="IPR003593">
    <property type="entry name" value="AAA+_ATPase"/>
</dbReference>
<dbReference type="SUPFAM" id="SSF52540">
    <property type="entry name" value="P-loop containing nucleoside triphosphate hydrolases"/>
    <property type="match status" value="2"/>
</dbReference>
<dbReference type="PANTHER" id="PTHR43152:SF2">
    <property type="entry name" value="DRUG RESISTANCE ABC TRANSPORTER"/>
    <property type="match status" value="1"/>
</dbReference>
<protein>
    <recommendedName>
        <fullName evidence="12">UvrABC system protein A</fullName>
    </recommendedName>
    <alternativeName>
        <fullName evidence="13">Excinuclease ABC subunit A</fullName>
    </alternativeName>
</protein>
<dbReference type="InterPro" id="IPR027417">
    <property type="entry name" value="P-loop_NTPase"/>
</dbReference>
<feature type="domain" description="ABC transporter" evidence="14">
    <location>
        <begin position="1"/>
        <end position="443"/>
    </location>
</feature>
<dbReference type="CDD" id="cd03270">
    <property type="entry name" value="ABC_UvrA_I"/>
    <property type="match status" value="1"/>
</dbReference>
<dbReference type="GO" id="GO:0016887">
    <property type="term" value="F:ATP hydrolysis activity"/>
    <property type="evidence" value="ECO:0007669"/>
    <property type="project" value="InterPro"/>
</dbReference>
<dbReference type="SMART" id="SM00382">
    <property type="entry name" value="AAA"/>
    <property type="match status" value="2"/>
</dbReference>
<dbReference type="PROSITE" id="PS00211">
    <property type="entry name" value="ABC_TRANSPORTER_1"/>
    <property type="match status" value="2"/>
</dbReference>
<keyword evidence="6" id="KW-0228">DNA excision</keyword>
<evidence type="ECO:0000313" key="15">
    <source>
        <dbReference type="EMBL" id="NFH63003.1"/>
    </source>
</evidence>
<evidence type="ECO:0000256" key="9">
    <source>
        <dbReference type="ARBA" id="ARBA00023125"/>
    </source>
</evidence>
<dbReference type="GO" id="GO:0004518">
    <property type="term" value="F:nuclease activity"/>
    <property type="evidence" value="ECO:0007669"/>
    <property type="project" value="UniProtKB-KW"/>
</dbReference>
<dbReference type="PANTHER" id="PTHR43152">
    <property type="entry name" value="UVRABC SYSTEM PROTEIN A"/>
    <property type="match status" value="1"/>
</dbReference>
<dbReference type="GO" id="GO:0005524">
    <property type="term" value="F:ATP binding"/>
    <property type="evidence" value="ECO:0007669"/>
    <property type="project" value="UniProtKB-KW"/>
</dbReference>
<feature type="domain" description="ABC transporter" evidence="14">
    <location>
        <begin position="449"/>
        <end position="748"/>
    </location>
</feature>
<dbReference type="RefSeq" id="WP_061319593.1">
    <property type="nucleotide sequence ID" value="NZ_CP013247.1"/>
</dbReference>
<dbReference type="GO" id="GO:0005737">
    <property type="term" value="C:cytoplasm"/>
    <property type="evidence" value="ECO:0007669"/>
    <property type="project" value="UniProtKB-SubCell"/>
</dbReference>
<dbReference type="Gene3D" id="3.40.50.300">
    <property type="entry name" value="P-loop containing nucleotide triphosphate hydrolases"/>
    <property type="match status" value="2"/>
</dbReference>
<gene>
    <name evidence="15" type="ORF">FC962_14075</name>
</gene>
<dbReference type="Gene3D" id="1.20.1580.10">
    <property type="entry name" value="ABC transporter ATPase like domain"/>
    <property type="match status" value="2"/>
</dbReference>
<dbReference type="InterPro" id="IPR003439">
    <property type="entry name" value="ABC_transporter-like_ATP-bd"/>
</dbReference>
<evidence type="ECO:0000256" key="7">
    <source>
        <dbReference type="ARBA" id="ARBA00022840"/>
    </source>
</evidence>
<organism evidence="15">
    <name type="scientific">Clostridium botulinum</name>
    <dbReference type="NCBI Taxonomy" id="1491"/>
    <lineage>
        <taxon>Bacteria</taxon>
        <taxon>Bacillati</taxon>
        <taxon>Bacillota</taxon>
        <taxon>Clostridia</taxon>
        <taxon>Eubacteriales</taxon>
        <taxon>Clostridiaceae</taxon>
        <taxon>Clostridium</taxon>
    </lineage>
</organism>
<evidence type="ECO:0000256" key="10">
    <source>
        <dbReference type="ARBA" id="ARBA00023204"/>
    </source>
</evidence>
<evidence type="ECO:0000256" key="1">
    <source>
        <dbReference type="ARBA" id="ARBA00004496"/>
    </source>
</evidence>
<comment type="caution">
    <text evidence="15">The sequence shown here is derived from an EMBL/GenBank/DDBJ whole genome shotgun (WGS) entry which is preliminary data.</text>
</comment>
<comment type="subcellular location">
    <subcellularLocation>
        <location evidence="1">Cytoplasm</location>
    </subcellularLocation>
</comment>
<dbReference type="Gene3D" id="1.10.8.280">
    <property type="entry name" value="ABC transporter ATPase domain-like"/>
    <property type="match status" value="1"/>
</dbReference>
<keyword evidence="9" id="KW-0238">DNA-binding</keyword>
<evidence type="ECO:0000256" key="2">
    <source>
        <dbReference type="ARBA" id="ARBA00022490"/>
    </source>
</evidence>
<evidence type="ECO:0000256" key="4">
    <source>
        <dbReference type="ARBA" id="ARBA00022741"/>
    </source>
</evidence>
<dbReference type="GO" id="GO:0003677">
    <property type="term" value="F:DNA binding"/>
    <property type="evidence" value="ECO:0007669"/>
    <property type="project" value="UniProtKB-KW"/>
</dbReference>
<keyword evidence="3" id="KW-0677">Repeat</keyword>
<keyword evidence="8" id="KW-0267">Excision nuclease</keyword>
<sequence>MDIKESIYVTGAREKNLKNIDIEIPKKKITVFTGVSGSGKSSLVFDTIAAESQRQLNETYSSFIRHRLPHYGQPDVDSIKNLSVAIIINQKRIGGNSRSTVGTITDIAPLLRLLFSRIGKPFVGYSDVFSFNNPNGMCMHCDGLGKVDSINIDKLLDKNKSLNEGAILFPTFKPGGWRLKRYIHSGLFDNDKKIKDYDEKELDLLLNKTDIKIETDDPEWPKTSLYEGLIPRIERSFLKKEGGEREKYKKEINKIVTKGICPVCKGARLNEKILSCKINRKNIADCTKMQINDLIIFMKEIKEQSAQTVLKALISRLEHLEYIGLGYLSLDRETSSLSGGESQRIKMVKQLGSSLTGLTYIFDEPSIGLHPHDIGRINKLLKMLRDKGNTVLIVEHDPDIIKIADYIIDMGPKAGIEGGNIVYKGTPEGLLQSNTLTGKALQYKPQIKLHTRKAMGWLSIKNANLHNLKNINVDIPKGVMTVITGVAGSGKSTLINRLLPKIYPETIFIDQGSIHASIRSNIATYTGIFDFIRNLFAKENNVKSSLFSFNSEGACPECKGLGVTYTDLAFMDTVISTCEVCEGNRFTNKVLNFKFRGKNISQVLKMTVAEAIDFFKEDEIYLVLRRLVDVGIDYITLGQPLNTLSGGELQRLKLAAQLDSKGNIYVLDEPTTGLHISDITKLVAIMNRLVNQGSTLIVIEHNLDVMTQADWIIDLGPEAGENGGIIMFEGEPKDIITNENSITGKYLKKYIL</sequence>